<organism evidence="2 3">
    <name type="scientific">Methylobacterium fujisawaense</name>
    <dbReference type="NCBI Taxonomy" id="107400"/>
    <lineage>
        <taxon>Bacteria</taxon>
        <taxon>Pseudomonadati</taxon>
        <taxon>Pseudomonadota</taxon>
        <taxon>Alphaproteobacteria</taxon>
        <taxon>Hyphomicrobiales</taxon>
        <taxon>Methylobacteriaceae</taxon>
        <taxon>Methylobacterium</taxon>
    </lineage>
</organism>
<evidence type="ECO:0000313" key="2">
    <source>
        <dbReference type="EMBL" id="MBA9063079.1"/>
    </source>
</evidence>
<sequence length="61" mass="6390">MAESSSITREMIDAAAAAIANARAGRRGSPMHPTARGRSHIPDHARPVLWKDRKLGGGSAA</sequence>
<feature type="region of interest" description="Disordered" evidence="1">
    <location>
        <begin position="22"/>
        <end position="61"/>
    </location>
</feature>
<dbReference type="RefSeq" id="WP_182592147.1">
    <property type="nucleotide sequence ID" value="NZ_JACJIM010000003.1"/>
</dbReference>
<dbReference type="Proteomes" id="UP000565455">
    <property type="component" value="Unassembled WGS sequence"/>
</dbReference>
<comment type="caution">
    <text evidence="2">The sequence shown here is derived from an EMBL/GenBank/DDBJ whole genome shotgun (WGS) entry which is preliminary data.</text>
</comment>
<keyword evidence="3" id="KW-1185">Reference proteome</keyword>
<protein>
    <submittedName>
        <fullName evidence="2">Malic enzyme</fullName>
    </submittedName>
</protein>
<proteinExistence type="predicted"/>
<dbReference type="GeneID" id="96604172"/>
<accession>A0ABR6DAF2</accession>
<name>A0ABR6DAF2_9HYPH</name>
<dbReference type="EMBL" id="JACJIM010000003">
    <property type="protein sequence ID" value="MBA9063079.1"/>
    <property type="molecule type" value="Genomic_DNA"/>
</dbReference>
<evidence type="ECO:0000313" key="3">
    <source>
        <dbReference type="Proteomes" id="UP000565455"/>
    </source>
</evidence>
<gene>
    <name evidence="2" type="ORF">GGQ91_002467</name>
</gene>
<evidence type="ECO:0000256" key="1">
    <source>
        <dbReference type="SAM" id="MobiDB-lite"/>
    </source>
</evidence>
<feature type="compositionally biased region" description="Basic and acidic residues" evidence="1">
    <location>
        <begin position="40"/>
        <end position="55"/>
    </location>
</feature>
<reference evidence="2 3" key="1">
    <citation type="submission" date="2020-08" db="EMBL/GenBank/DDBJ databases">
        <title>Genomic Encyclopedia of Type Strains, Phase IV (KMG-IV): sequencing the most valuable type-strain genomes for metagenomic binning, comparative biology and taxonomic classification.</title>
        <authorList>
            <person name="Goeker M."/>
        </authorList>
    </citation>
    <scope>NUCLEOTIDE SEQUENCE [LARGE SCALE GENOMIC DNA]</scope>
    <source>
        <strain evidence="2 3">DSM 5686</strain>
    </source>
</reference>